<dbReference type="GO" id="GO:0007283">
    <property type="term" value="P:spermatogenesis"/>
    <property type="evidence" value="ECO:0007669"/>
    <property type="project" value="TreeGrafter"/>
</dbReference>
<dbReference type="STRING" id="7370.A0A1I8N950"/>
<dbReference type="VEuPathDB" id="VectorBase:MDOMA2_013451"/>
<dbReference type="KEGG" id="mde:101890668"/>
<feature type="compositionally biased region" description="Basic and acidic residues" evidence="2">
    <location>
        <begin position="333"/>
        <end position="351"/>
    </location>
</feature>
<feature type="compositionally biased region" description="Acidic residues" evidence="2">
    <location>
        <begin position="131"/>
        <end position="150"/>
    </location>
</feature>
<feature type="region of interest" description="Disordered" evidence="2">
    <location>
        <begin position="114"/>
        <end position="228"/>
    </location>
</feature>
<reference evidence="3" key="1">
    <citation type="submission" date="2020-05" db="UniProtKB">
        <authorList>
            <consortium name="EnsemblMetazoa"/>
        </authorList>
    </citation>
    <scope>IDENTIFICATION</scope>
    <source>
        <strain evidence="3">Aabys</strain>
    </source>
</reference>
<feature type="compositionally biased region" description="Acidic residues" evidence="2">
    <location>
        <begin position="16"/>
        <end position="46"/>
    </location>
</feature>
<protein>
    <recommendedName>
        <fullName evidence="4">Protein hemingway</fullName>
    </recommendedName>
</protein>
<name>A0A1I8N950_MUSDO</name>
<dbReference type="VEuPathDB" id="VectorBase:MDOA012859"/>
<evidence type="ECO:0008006" key="4">
    <source>
        <dbReference type="Google" id="ProtNLM"/>
    </source>
</evidence>
<feature type="region of interest" description="Disordered" evidence="2">
    <location>
        <begin position="329"/>
        <end position="404"/>
    </location>
</feature>
<organism evidence="3">
    <name type="scientific">Musca domestica</name>
    <name type="common">House fly</name>
    <dbReference type="NCBI Taxonomy" id="7370"/>
    <lineage>
        <taxon>Eukaryota</taxon>
        <taxon>Metazoa</taxon>
        <taxon>Ecdysozoa</taxon>
        <taxon>Arthropoda</taxon>
        <taxon>Hexapoda</taxon>
        <taxon>Insecta</taxon>
        <taxon>Pterygota</taxon>
        <taxon>Neoptera</taxon>
        <taxon>Endopterygota</taxon>
        <taxon>Diptera</taxon>
        <taxon>Brachycera</taxon>
        <taxon>Muscomorpha</taxon>
        <taxon>Muscoidea</taxon>
        <taxon>Muscidae</taxon>
        <taxon>Musca</taxon>
    </lineage>
</organism>
<dbReference type="PANTHER" id="PTHR23035">
    <property type="entry name" value="CILIA- AND FLAGELLA-ASSOCIATED PROTEIN 97-RELATED"/>
    <property type="match status" value="1"/>
</dbReference>
<dbReference type="InterPro" id="IPR029488">
    <property type="entry name" value="Hmw/CFAP97"/>
</dbReference>
<feature type="compositionally biased region" description="Basic and acidic residues" evidence="2">
    <location>
        <begin position="151"/>
        <end position="162"/>
    </location>
</feature>
<feature type="region of interest" description="Disordered" evidence="2">
    <location>
        <begin position="1"/>
        <end position="64"/>
    </location>
</feature>
<feature type="compositionally biased region" description="Basic and acidic residues" evidence="2">
    <location>
        <begin position="206"/>
        <end position="227"/>
    </location>
</feature>
<dbReference type="EnsemblMetazoa" id="MDOA012859-RA">
    <property type="protein sequence ID" value="MDOA012859-PA"/>
    <property type="gene ID" value="MDOA012859"/>
</dbReference>
<dbReference type="PANTHER" id="PTHR23035:SF1">
    <property type="entry name" value="CILIA- AND FLAGELLA-ASSOCIATED PROTEIN 97"/>
    <property type="match status" value="1"/>
</dbReference>
<dbReference type="AlphaFoldDB" id="A0A1I8N950"/>
<gene>
    <name evidence="3" type="primary">101890668</name>
</gene>
<feature type="compositionally biased region" description="Basic and acidic residues" evidence="2">
    <location>
        <begin position="363"/>
        <end position="393"/>
    </location>
</feature>
<evidence type="ECO:0000256" key="2">
    <source>
        <dbReference type="SAM" id="MobiDB-lite"/>
    </source>
</evidence>
<evidence type="ECO:0000256" key="1">
    <source>
        <dbReference type="ARBA" id="ARBA00008315"/>
    </source>
</evidence>
<proteinExistence type="inferred from homology"/>
<dbReference type="OrthoDB" id="515313at2759"/>
<dbReference type="Pfam" id="PF13879">
    <property type="entry name" value="Hmw_CFAP97"/>
    <property type="match status" value="1"/>
</dbReference>
<dbReference type="RefSeq" id="XP_005185881.2">
    <property type="nucleotide sequence ID" value="XM_005185824.4"/>
</dbReference>
<evidence type="ECO:0000313" key="3">
    <source>
        <dbReference type="EnsemblMetazoa" id="MDOA012859-PA"/>
    </source>
</evidence>
<sequence>MSAESFISDEERYADDTFEQESDTEVPEATEIESEISEVSDAEDNDGQGHDSASNSKMVPFRYSAPLQTDAVPFDSSSDEEDDVIVGQTLVEINTPSMHFQEEENLTMTRIRREIRPLKYQKTQPLKSIDEDSDGSVSEEESLVDSEEEREFQKIREMEEHYLLQNSAKTPKQINSSEGSSNRLESVQSDSKTSASESSQEDKDDDSNSLHKEESLGSEKQTPKESEIDPIPELIDKIMEQFTPIPQIPQQIQTDFVEIVGNSLTSLQNQSRDVEEIDTIVTDDLPQPYHRPDDSIRMTFSFEPNHILSPENIAKVFFDAMNATNITYASEQQKSHSKSDESQNLEERNEANAENDSQNRGNSVEERNNKQNDEISNEHGDKEVELEYHEKSSSPEGVDNDNYYEDESYYDTQFEYQITSKTPSCFNSEDYVFHANFIRPSPTTDRFRVKSHPRKSMSFSNERMREIERHNQILLRKILTQKPTYVAKSAQHKSQSSKTNSQTNVRLTTSAVNRKKQQRQIDLDNQVLKRKLEAIALRRRPLIT</sequence>
<dbReference type="InterPro" id="IPR038791">
    <property type="entry name" value="Cfap97/Hemingway"/>
</dbReference>
<feature type="compositionally biased region" description="Polar residues" evidence="2">
    <location>
        <begin position="164"/>
        <end position="193"/>
    </location>
</feature>
<dbReference type="eggNOG" id="ENOG502SDBI">
    <property type="taxonomic scope" value="Eukaryota"/>
</dbReference>
<accession>A0A1I8N950</accession>
<comment type="similarity">
    <text evidence="1">Belongs to the CFAP97 family.</text>
</comment>